<proteinExistence type="predicted"/>
<dbReference type="Pfam" id="PF21957">
    <property type="entry name" value="Zn_ribbon_16"/>
    <property type="match status" value="1"/>
</dbReference>
<evidence type="ECO:0000259" key="1">
    <source>
        <dbReference type="Pfam" id="PF19898"/>
    </source>
</evidence>
<dbReference type="NCBIfam" id="NF040506">
    <property type="entry name" value="PG0870_Nterm"/>
    <property type="match status" value="1"/>
</dbReference>
<evidence type="ECO:0000259" key="2">
    <source>
        <dbReference type="Pfam" id="PF21957"/>
    </source>
</evidence>
<gene>
    <name evidence="3" type="ORF">APS56_04100</name>
</gene>
<dbReference type="Proteomes" id="UP000057981">
    <property type="component" value="Chromosome"/>
</dbReference>
<dbReference type="InterPro" id="IPR045951">
    <property type="entry name" value="DUF6371"/>
</dbReference>
<feature type="domain" description="Zinc beta-ribbon finger putative" evidence="2">
    <location>
        <begin position="4"/>
        <end position="68"/>
    </location>
</feature>
<dbReference type="Pfam" id="PF19898">
    <property type="entry name" value="DUF6371"/>
    <property type="match status" value="1"/>
</dbReference>
<name>A0A0P0CEF8_9FLAO</name>
<feature type="domain" description="DUF6371" evidence="1">
    <location>
        <begin position="106"/>
        <end position="254"/>
    </location>
</feature>
<accession>A0A0P0CEF8</accession>
<evidence type="ECO:0008006" key="5">
    <source>
        <dbReference type="Google" id="ProtNLM"/>
    </source>
</evidence>
<dbReference type="STRING" id="1736674.APS56_04100"/>
<dbReference type="KEGG" id="ahz:APS56_04100"/>
<evidence type="ECO:0000313" key="3">
    <source>
        <dbReference type="EMBL" id="ALJ04370.1"/>
    </source>
</evidence>
<dbReference type="AlphaFoldDB" id="A0A0P0CEF8"/>
<dbReference type="InterPro" id="IPR047731">
    <property type="entry name" value="Zinc_ribbon_put"/>
</dbReference>
<dbReference type="OrthoDB" id="1068350at2"/>
<reference evidence="3 4" key="1">
    <citation type="submission" date="2015-10" db="EMBL/GenBank/DDBJ databases">
        <authorList>
            <person name="Gilbert D.G."/>
        </authorList>
    </citation>
    <scope>NUCLEOTIDE SEQUENCE [LARGE SCALE GENOMIC DNA]</scope>
    <source>
        <strain evidence="4">HZ-22</strain>
    </source>
</reference>
<keyword evidence="4" id="KW-1185">Reference proteome</keyword>
<dbReference type="PATRIC" id="fig|1736674.3.peg.841"/>
<dbReference type="RefSeq" id="WP_054725020.1">
    <property type="nucleotide sequence ID" value="NZ_CP012898.1"/>
</dbReference>
<protein>
    <recommendedName>
        <fullName evidence="5">Toprim domain-containing protein</fullName>
    </recommendedName>
</protein>
<evidence type="ECO:0000313" key="4">
    <source>
        <dbReference type="Proteomes" id="UP000057981"/>
    </source>
</evidence>
<dbReference type="EMBL" id="CP012898">
    <property type="protein sequence ID" value="ALJ04370.1"/>
    <property type="molecule type" value="Genomic_DNA"/>
</dbReference>
<sequence>MKDYRYILEPYKGIKTRYRCPACNKSGVFTKYIDTYTNEHLSDVVGACNRLLKCGYHYTPKQYLSDNNIQNVTPVTRVTPVTKCYEKPSYIDNNIVVKSISSKAPNYFLDFLTNHWNKEVSNELADVYKIGTSKHWNGANVFYQIDSNNKVRTGKIMLYNAINGKRVKEPYSHITWVHKVLKHDNFNLKQCLFGEHLINTDISKPIAICESEKTAIIASVYLPEFIWLACGGLNNLNKTNTKVLKGRNVVLFPDAGCYDIWNNKMPQLSHLATFKMSTLIRDKATKEDKKQGLDIADYLLKIR</sequence>
<organism evidence="3 4">
    <name type="scientific">Pseudalgibacter alginicilyticus</name>
    <dbReference type="NCBI Taxonomy" id="1736674"/>
    <lineage>
        <taxon>Bacteria</taxon>
        <taxon>Pseudomonadati</taxon>
        <taxon>Bacteroidota</taxon>
        <taxon>Flavobacteriia</taxon>
        <taxon>Flavobacteriales</taxon>
        <taxon>Flavobacteriaceae</taxon>
        <taxon>Pseudalgibacter</taxon>
    </lineage>
</organism>